<dbReference type="STRING" id="218821.SAMN05421837_107362"/>
<dbReference type="GO" id="GO:0030246">
    <property type="term" value="F:carbohydrate binding"/>
    <property type="evidence" value="ECO:0007669"/>
    <property type="project" value="UniProtKB-KW"/>
</dbReference>
<reference evidence="2" key="1">
    <citation type="submission" date="2016-10" db="EMBL/GenBank/DDBJ databases">
        <authorList>
            <person name="Varghese N."/>
            <person name="Submissions S."/>
        </authorList>
    </citation>
    <scope>NUCLEOTIDE SEQUENCE [LARGE SCALE GENOMIC DNA]</scope>
    <source>
        <strain evidence="2">DSM 44654</strain>
    </source>
</reference>
<dbReference type="Pfam" id="PF13385">
    <property type="entry name" value="Laminin_G_3"/>
    <property type="match status" value="1"/>
</dbReference>
<dbReference type="Gene3D" id="2.60.120.200">
    <property type="match status" value="1"/>
</dbReference>
<protein>
    <submittedName>
        <fullName evidence="1">Concanavalin A-like lectin/glucanases superfamily protein</fullName>
    </submittedName>
</protein>
<proteinExistence type="predicted"/>
<sequence length="299" mass="31137">MALVAAYSMDESGDTVIDLSGNAHDFALTSGATRVTGHTLGGLRPNGATPLTLPNIGQTDERTVMLWAKGSIPDAWPIQWYDPTADGGAGSGAWGILSNMGNICIQGRNGADEFARPLTAWPDTTNWHHVAGTFGGNAVKLYLDGVLADQQTLTGPLRIADAPTLFGWTGTDSYDDLRIYNTALEPAGIVAAMNTPVASSDLASAAALAIDATFVNRVCAAMQQYGVIVGKAILGAGSPSAADKARLILAQACLADHATYTDRFVWALASDAEVDNTVDDATIRSKVADVYNLIAGVPV</sequence>
<dbReference type="Proteomes" id="UP000198878">
    <property type="component" value="Unassembled WGS sequence"/>
</dbReference>
<evidence type="ECO:0000313" key="2">
    <source>
        <dbReference type="Proteomes" id="UP000198878"/>
    </source>
</evidence>
<keyword evidence="2" id="KW-1185">Reference proteome</keyword>
<dbReference type="SUPFAM" id="SSF49899">
    <property type="entry name" value="Concanavalin A-like lectins/glucanases"/>
    <property type="match status" value="1"/>
</dbReference>
<organism evidence="1 2">
    <name type="scientific">Amycolatopsis pretoriensis</name>
    <dbReference type="NCBI Taxonomy" id="218821"/>
    <lineage>
        <taxon>Bacteria</taxon>
        <taxon>Bacillati</taxon>
        <taxon>Actinomycetota</taxon>
        <taxon>Actinomycetes</taxon>
        <taxon>Pseudonocardiales</taxon>
        <taxon>Pseudonocardiaceae</taxon>
        <taxon>Amycolatopsis</taxon>
    </lineage>
</organism>
<dbReference type="OrthoDB" id="2479530at2"/>
<gene>
    <name evidence="1" type="ORF">SAMN05421837_107362</name>
</gene>
<accession>A0A1H5R9X6</accession>
<evidence type="ECO:0000313" key="1">
    <source>
        <dbReference type="EMBL" id="SEF34391.1"/>
    </source>
</evidence>
<dbReference type="RefSeq" id="WP_086674059.1">
    <property type="nucleotide sequence ID" value="NZ_FNUJ01000007.1"/>
</dbReference>
<dbReference type="AlphaFoldDB" id="A0A1H5R9X6"/>
<dbReference type="InterPro" id="IPR013320">
    <property type="entry name" value="ConA-like_dom_sf"/>
</dbReference>
<dbReference type="EMBL" id="FNUJ01000007">
    <property type="protein sequence ID" value="SEF34391.1"/>
    <property type="molecule type" value="Genomic_DNA"/>
</dbReference>
<keyword evidence="1" id="KW-0430">Lectin</keyword>
<name>A0A1H5R9X6_9PSEU</name>